<gene>
    <name evidence="1" type="ORF">VHEMI05788</name>
</gene>
<dbReference type="EMBL" id="CDHN01000003">
    <property type="protein sequence ID" value="CEJ89974.1"/>
    <property type="molecule type" value="Genomic_DNA"/>
</dbReference>
<dbReference type="AlphaFoldDB" id="A0A0A1T578"/>
<organism evidence="1 2">
    <name type="scientific">[Torrubiella] hemipterigena</name>
    <dbReference type="NCBI Taxonomy" id="1531966"/>
    <lineage>
        <taxon>Eukaryota</taxon>
        <taxon>Fungi</taxon>
        <taxon>Dikarya</taxon>
        <taxon>Ascomycota</taxon>
        <taxon>Pezizomycotina</taxon>
        <taxon>Sordariomycetes</taxon>
        <taxon>Hypocreomycetidae</taxon>
        <taxon>Hypocreales</taxon>
        <taxon>Clavicipitaceae</taxon>
        <taxon>Clavicipitaceae incertae sedis</taxon>
        <taxon>'Torrubiella' clade</taxon>
    </lineage>
</organism>
<proteinExistence type="predicted"/>
<dbReference type="HOGENOM" id="CLU_027085_0_0_1"/>
<evidence type="ECO:0000313" key="2">
    <source>
        <dbReference type="Proteomes" id="UP000039046"/>
    </source>
</evidence>
<reference evidence="1 2" key="1">
    <citation type="journal article" date="2015" name="Genome Announc.">
        <title>Draft Genome Sequence and Gene Annotation of the Entomopathogenic Fungus Verticillium hemipterigenum.</title>
        <authorList>
            <person name="Horn F."/>
            <person name="Habel A."/>
            <person name="Scharf D.H."/>
            <person name="Dworschak J."/>
            <person name="Brakhage A.A."/>
            <person name="Guthke R."/>
            <person name="Hertweck C."/>
            <person name="Linde J."/>
        </authorList>
    </citation>
    <scope>NUCLEOTIDE SEQUENCE [LARGE SCALE GENOMIC DNA]</scope>
</reference>
<dbReference type="Proteomes" id="UP000039046">
    <property type="component" value="Unassembled WGS sequence"/>
</dbReference>
<evidence type="ECO:0008006" key="3">
    <source>
        <dbReference type="Google" id="ProtNLM"/>
    </source>
</evidence>
<dbReference type="CDD" id="cd09917">
    <property type="entry name" value="F-box_SF"/>
    <property type="match status" value="1"/>
</dbReference>
<dbReference type="STRING" id="1531966.A0A0A1T578"/>
<keyword evidence="2" id="KW-1185">Reference proteome</keyword>
<protein>
    <recommendedName>
        <fullName evidence="3">F-box domain-containing protein</fullName>
    </recommendedName>
</protein>
<accession>A0A0A1T578</accession>
<evidence type="ECO:0000313" key="1">
    <source>
        <dbReference type="EMBL" id="CEJ89974.1"/>
    </source>
</evidence>
<sequence>MADFMSASAPAELLVEILSYSTTKADVLAFALTCKHMRGAWEDGGAGLRCAWNLIQDELPAAELALVAIRAGQVVADAEDASCSPPKDIQLTQLESEHRSPNGTELVALYDAHELALAIAARLTRDNNDYYFDDSMRKDLTDRQPAIHRAIYRSFIVSSSLAGIYMEPVMEALRSSDAEIQAILSAERLSHRQLDFLEQYPAYKDKTSAKDNHELFGTLGDWLLDNILSQGALREDMERSFTLGIGYGKGCQARNQQNWEPEYYEDWDLPSPCPVKLSGDEYTHADAHLVALELVRTFWVCRKMLDMGWCWDTRPDDQAETGTYSLLAPFGWFGAARMALSMHTAGQDSVPVPRIHVDAYSPGGKGDMIGDGLWKSLVNFDIYYELDDEIVYVAPLLFKLFHFFLRRHLQSDFKTDFFRHEDGGEVYAYLDSFMDNLEIFATDDGEDAACYYPLCGDFRYAEFLDGTDVLTTWDQVRDVRRRLGLHVEDDADES</sequence>
<name>A0A0A1T578_9HYPO</name>
<dbReference type="OrthoDB" id="5153971at2759"/>